<name>A0A9D2HQ32_9BACT</name>
<comment type="function">
    <text evidence="1">Needed for flagellar regrowth and assembly.</text>
</comment>
<dbReference type="AlphaFoldDB" id="A0A9D2HQ32"/>
<feature type="domain" description="Flagellar assembly protein FliH/Type III secretion system HrpE" evidence="10">
    <location>
        <begin position="153"/>
        <end position="266"/>
    </location>
</feature>
<keyword evidence="11" id="KW-0282">Flagellum</keyword>
<dbReference type="Proteomes" id="UP000823821">
    <property type="component" value="Unassembled WGS sequence"/>
</dbReference>
<gene>
    <name evidence="11" type="ORF">H9784_07920</name>
</gene>
<reference evidence="11" key="1">
    <citation type="journal article" date="2021" name="PeerJ">
        <title>Extensive microbial diversity within the chicken gut microbiome revealed by metagenomics and culture.</title>
        <authorList>
            <person name="Gilroy R."/>
            <person name="Ravi A."/>
            <person name="Getino M."/>
            <person name="Pursley I."/>
            <person name="Horton D.L."/>
            <person name="Alikhan N.F."/>
            <person name="Baker D."/>
            <person name="Gharbi K."/>
            <person name="Hall N."/>
            <person name="Watson M."/>
            <person name="Adriaenssens E.M."/>
            <person name="Foster-Nyarko E."/>
            <person name="Jarju S."/>
            <person name="Secka A."/>
            <person name="Antonio M."/>
            <person name="Oren A."/>
            <person name="Chaudhuri R.R."/>
            <person name="La Ragione R."/>
            <person name="Hildebrand F."/>
            <person name="Pallen M.J."/>
        </authorList>
    </citation>
    <scope>NUCLEOTIDE SEQUENCE</scope>
    <source>
        <strain evidence="11">5032</strain>
    </source>
</reference>
<keyword evidence="11" id="KW-0969">Cilium</keyword>
<evidence type="ECO:0000256" key="7">
    <source>
        <dbReference type="ARBA" id="ARBA00023225"/>
    </source>
</evidence>
<evidence type="ECO:0000256" key="3">
    <source>
        <dbReference type="ARBA" id="ARBA00016507"/>
    </source>
</evidence>
<keyword evidence="5" id="KW-1005">Bacterial flagellum biogenesis</keyword>
<dbReference type="GO" id="GO:0044781">
    <property type="term" value="P:bacterial-type flagellum organization"/>
    <property type="evidence" value="ECO:0007669"/>
    <property type="project" value="UniProtKB-KW"/>
</dbReference>
<evidence type="ECO:0000256" key="5">
    <source>
        <dbReference type="ARBA" id="ARBA00022795"/>
    </source>
</evidence>
<dbReference type="PANTHER" id="PTHR34982:SF1">
    <property type="entry name" value="FLAGELLAR ASSEMBLY PROTEIN FLIH"/>
    <property type="match status" value="1"/>
</dbReference>
<dbReference type="GO" id="GO:0015031">
    <property type="term" value="P:protein transport"/>
    <property type="evidence" value="ECO:0007669"/>
    <property type="project" value="UniProtKB-KW"/>
</dbReference>
<evidence type="ECO:0000256" key="1">
    <source>
        <dbReference type="ARBA" id="ARBA00003041"/>
    </source>
</evidence>
<keyword evidence="4" id="KW-0813">Transport</keyword>
<feature type="region of interest" description="Disordered" evidence="9">
    <location>
        <begin position="312"/>
        <end position="341"/>
    </location>
</feature>
<protein>
    <recommendedName>
        <fullName evidence="3">Flagellar assembly protein FliH</fullName>
    </recommendedName>
</protein>
<evidence type="ECO:0000256" key="8">
    <source>
        <dbReference type="SAM" id="Coils"/>
    </source>
</evidence>
<keyword evidence="6" id="KW-0653">Protein transport</keyword>
<dbReference type="GO" id="GO:0005829">
    <property type="term" value="C:cytosol"/>
    <property type="evidence" value="ECO:0007669"/>
    <property type="project" value="TreeGrafter"/>
</dbReference>
<dbReference type="InterPro" id="IPR051472">
    <property type="entry name" value="T3SS_Stator/FliH"/>
</dbReference>
<evidence type="ECO:0000256" key="4">
    <source>
        <dbReference type="ARBA" id="ARBA00022448"/>
    </source>
</evidence>
<comment type="caution">
    <text evidence="11">The sequence shown here is derived from an EMBL/GenBank/DDBJ whole genome shotgun (WGS) entry which is preliminary data.</text>
</comment>
<evidence type="ECO:0000256" key="9">
    <source>
        <dbReference type="SAM" id="MobiDB-lite"/>
    </source>
</evidence>
<dbReference type="InterPro" id="IPR018035">
    <property type="entry name" value="Flagellar_FliH/T3SS_HrpE"/>
</dbReference>
<dbReference type="Pfam" id="PF02108">
    <property type="entry name" value="FliH"/>
    <property type="match status" value="1"/>
</dbReference>
<feature type="coiled-coil region" evidence="8">
    <location>
        <begin position="98"/>
        <end position="125"/>
    </location>
</feature>
<keyword evidence="8" id="KW-0175">Coiled coil</keyword>
<keyword evidence="7" id="KW-1006">Bacterial flagellum protein export</keyword>
<evidence type="ECO:0000313" key="12">
    <source>
        <dbReference type="Proteomes" id="UP000823821"/>
    </source>
</evidence>
<evidence type="ECO:0000259" key="10">
    <source>
        <dbReference type="Pfam" id="PF02108"/>
    </source>
</evidence>
<feature type="region of interest" description="Disordered" evidence="9">
    <location>
        <begin position="427"/>
        <end position="472"/>
    </location>
</feature>
<feature type="compositionally biased region" description="Pro residues" evidence="9">
    <location>
        <begin position="368"/>
        <end position="381"/>
    </location>
</feature>
<proteinExistence type="inferred from homology"/>
<dbReference type="EMBL" id="DWZD01000044">
    <property type="protein sequence ID" value="HJA79473.1"/>
    <property type="molecule type" value="Genomic_DNA"/>
</dbReference>
<keyword evidence="11" id="KW-0966">Cell projection</keyword>
<evidence type="ECO:0000313" key="11">
    <source>
        <dbReference type="EMBL" id="HJA79473.1"/>
    </source>
</evidence>
<reference evidence="11" key="2">
    <citation type="submission" date="2021-04" db="EMBL/GenBank/DDBJ databases">
        <authorList>
            <person name="Gilroy R."/>
        </authorList>
    </citation>
    <scope>NUCLEOTIDE SEQUENCE</scope>
    <source>
        <strain evidence="11">5032</strain>
    </source>
</reference>
<sequence length="503" mass="55368">MDLRKKWGTIFMGDREASMAQLEAMQEPVRREQERQQTQEDYMERVKTRAVERARQILGEAYAERQRVLEEARRDSQDNYQRIIAEAESIRQSTRDGYEAMQLEREKARKELAEAERIRAAAHDEGYKTGMDQVAGDLQQIRYELAQYVGWMMQAVQVQTHDICRQWREQLVELTQAAVSAGTGYVLSTQHEAVLRALMLDAVKQLEDRATITVRVHPEDEEAVTDMFAAARERVPELRQWIVNTDAGMEPGGFVAESISGSVDCRREHFRELVENILVHLALPATDLDRGNEQEDERLMQVLLERAQQLGPEPALAEAPPPVSAPAEPEPAEAPAAPEAAVPEVAAPVDVPAAVEAGAAPSPAATEPAPPPQQPSGPLLPPDEEEDAALLQSLDAAEDALLSGEAAIDRLPADSMDAGQGDKAVISRVSAGVEQEDAIPEAYLPPLGEDDGQDILPPPSPRKAKAEPSLEELEEELFPLEDDRDDALLQGGFLAPDSDKDKG</sequence>
<evidence type="ECO:0000256" key="6">
    <source>
        <dbReference type="ARBA" id="ARBA00022927"/>
    </source>
</evidence>
<feature type="region of interest" description="Disordered" evidence="9">
    <location>
        <begin position="359"/>
        <end position="388"/>
    </location>
</feature>
<dbReference type="PANTHER" id="PTHR34982">
    <property type="entry name" value="YOP PROTEINS TRANSLOCATION PROTEIN L"/>
    <property type="match status" value="1"/>
</dbReference>
<evidence type="ECO:0000256" key="2">
    <source>
        <dbReference type="ARBA" id="ARBA00006602"/>
    </source>
</evidence>
<organism evidence="11 12">
    <name type="scientific">Candidatus Desulfovibrio intestinavium</name>
    <dbReference type="NCBI Taxonomy" id="2838534"/>
    <lineage>
        <taxon>Bacteria</taxon>
        <taxon>Pseudomonadati</taxon>
        <taxon>Thermodesulfobacteriota</taxon>
        <taxon>Desulfovibrionia</taxon>
        <taxon>Desulfovibrionales</taxon>
        <taxon>Desulfovibrionaceae</taxon>
        <taxon>Desulfovibrio</taxon>
    </lineage>
</organism>
<accession>A0A9D2HQ32</accession>
<comment type="similarity">
    <text evidence="2">Belongs to the FliH family.</text>
</comment>